<keyword evidence="3" id="KW-1003">Cell membrane</keyword>
<dbReference type="PANTHER" id="PTHR43744">
    <property type="entry name" value="ABC TRANSPORTER PERMEASE PROTEIN MG189-RELATED-RELATED"/>
    <property type="match status" value="1"/>
</dbReference>
<comment type="subcellular location">
    <subcellularLocation>
        <location evidence="1">Cell membrane</location>
        <topology evidence="1">Multi-pass membrane protein</topology>
    </subcellularLocation>
</comment>
<name>A0A645GJC7_9ZZZZ</name>
<dbReference type="SUPFAM" id="SSF161098">
    <property type="entry name" value="MetI-like"/>
    <property type="match status" value="1"/>
</dbReference>
<keyword evidence="2" id="KW-0813">Transport</keyword>
<proteinExistence type="predicted"/>
<protein>
    <recommendedName>
        <fullName evidence="9">L-arabinose transport system permease protein AraQ</fullName>
    </recommendedName>
</protein>
<dbReference type="InterPro" id="IPR035906">
    <property type="entry name" value="MetI-like_sf"/>
</dbReference>
<dbReference type="PANTHER" id="PTHR43744:SF9">
    <property type="entry name" value="POLYGALACTURONAN_RHAMNOGALACTURONAN TRANSPORT SYSTEM PERMEASE PROTEIN YTCP"/>
    <property type="match status" value="1"/>
</dbReference>
<evidence type="ECO:0000256" key="3">
    <source>
        <dbReference type="ARBA" id="ARBA00022475"/>
    </source>
</evidence>
<evidence type="ECO:0000256" key="1">
    <source>
        <dbReference type="ARBA" id="ARBA00004651"/>
    </source>
</evidence>
<dbReference type="GO" id="GO:0005886">
    <property type="term" value="C:plasma membrane"/>
    <property type="evidence" value="ECO:0007669"/>
    <property type="project" value="UniProtKB-SubCell"/>
</dbReference>
<keyword evidence="4 7" id="KW-0812">Transmembrane</keyword>
<keyword evidence="5 7" id="KW-1133">Transmembrane helix</keyword>
<evidence type="ECO:0000256" key="2">
    <source>
        <dbReference type="ARBA" id="ARBA00022448"/>
    </source>
</evidence>
<evidence type="ECO:0000256" key="6">
    <source>
        <dbReference type="ARBA" id="ARBA00023136"/>
    </source>
</evidence>
<sequence>MLAAVALFIAVINWNDYYSYMMFISNKTNLQPFVWILRRMLVDQSMMNQVRNGAVSIGLTLPPPMALRMATIICAMLPIMIVYPFLQPYFTSGITLGAIKE</sequence>
<organism evidence="8">
    <name type="scientific">bioreactor metagenome</name>
    <dbReference type="NCBI Taxonomy" id="1076179"/>
    <lineage>
        <taxon>unclassified sequences</taxon>
        <taxon>metagenomes</taxon>
        <taxon>ecological metagenomes</taxon>
    </lineage>
</organism>
<evidence type="ECO:0000313" key="8">
    <source>
        <dbReference type="EMBL" id="MPN25929.1"/>
    </source>
</evidence>
<dbReference type="EMBL" id="VSSQ01075293">
    <property type="protein sequence ID" value="MPN25929.1"/>
    <property type="molecule type" value="Genomic_DNA"/>
</dbReference>
<gene>
    <name evidence="8" type="ORF">SDC9_173350</name>
</gene>
<keyword evidence="6 7" id="KW-0472">Membrane</keyword>
<evidence type="ECO:0000256" key="7">
    <source>
        <dbReference type="SAM" id="Phobius"/>
    </source>
</evidence>
<evidence type="ECO:0000256" key="5">
    <source>
        <dbReference type="ARBA" id="ARBA00022989"/>
    </source>
</evidence>
<dbReference type="AlphaFoldDB" id="A0A645GJC7"/>
<reference evidence="8" key="1">
    <citation type="submission" date="2019-08" db="EMBL/GenBank/DDBJ databases">
        <authorList>
            <person name="Kucharzyk K."/>
            <person name="Murdoch R.W."/>
            <person name="Higgins S."/>
            <person name="Loffler F."/>
        </authorList>
    </citation>
    <scope>NUCLEOTIDE SEQUENCE</scope>
</reference>
<dbReference type="Gene3D" id="1.10.3720.10">
    <property type="entry name" value="MetI-like"/>
    <property type="match status" value="1"/>
</dbReference>
<accession>A0A645GJC7</accession>
<comment type="caution">
    <text evidence="8">The sequence shown here is derived from an EMBL/GenBank/DDBJ whole genome shotgun (WGS) entry which is preliminary data.</text>
</comment>
<feature type="transmembrane region" description="Helical" evidence="7">
    <location>
        <begin position="65"/>
        <end position="86"/>
    </location>
</feature>
<evidence type="ECO:0000256" key="4">
    <source>
        <dbReference type="ARBA" id="ARBA00022692"/>
    </source>
</evidence>
<evidence type="ECO:0008006" key="9">
    <source>
        <dbReference type="Google" id="ProtNLM"/>
    </source>
</evidence>